<comment type="caution">
    <text evidence="2">The sequence shown here is derived from an EMBL/GenBank/DDBJ whole genome shotgun (WGS) entry which is preliminary data.</text>
</comment>
<evidence type="ECO:0000256" key="1">
    <source>
        <dbReference type="SAM" id="SignalP"/>
    </source>
</evidence>
<accession>A0ABV0V4B8</accession>
<dbReference type="EMBL" id="JAHRIQ010094062">
    <property type="protein sequence ID" value="MEQ2251864.1"/>
    <property type="molecule type" value="Genomic_DNA"/>
</dbReference>
<proteinExistence type="predicted"/>
<evidence type="ECO:0000313" key="3">
    <source>
        <dbReference type="Proteomes" id="UP001482620"/>
    </source>
</evidence>
<organism evidence="2 3">
    <name type="scientific">Ilyodon furcidens</name>
    <name type="common">goldbreast splitfin</name>
    <dbReference type="NCBI Taxonomy" id="33524"/>
    <lineage>
        <taxon>Eukaryota</taxon>
        <taxon>Metazoa</taxon>
        <taxon>Chordata</taxon>
        <taxon>Craniata</taxon>
        <taxon>Vertebrata</taxon>
        <taxon>Euteleostomi</taxon>
        <taxon>Actinopterygii</taxon>
        <taxon>Neopterygii</taxon>
        <taxon>Teleostei</taxon>
        <taxon>Neoteleostei</taxon>
        <taxon>Acanthomorphata</taxon>
        <taxon>Ovalentaria</taxon>
        <taxon>Atherinomorphae</taxon>
        <taxon>Cyprinodontiformes</taxon>
        <taxon>Goodeidae</taxon>
        <taxon>Ilyodon</taxon>
    </lineage>
</organism>
<keyword evidence="1" id="KW-0732">Signal</keyword>
<protein>
    <recommendedName>
        <fullName evidence="4">Secreted protein</fullName>
    </recommendedName>
</protein>
<evidence type="ECO:0008006" key="4">
    <source>
        <dbReference type="Google" id="ProtNLM"/>
    </source>
</evidence>
<gene>
    <name evidence="2" type="ORF">ILYODFUR_015614</name>
</gene>
<feature type="chain" id="PRO_5047182501" description="Secreted protein" evidence="1">
    <location>
        <begin position="24"/>
        <end position="105"/>
    </location>
</feature>
<sequence>MLLVAPLIIVAFVKKLCLLTVWGDHVGLVQMLLGSGANRHNLGQFGDKMCNSESSTKTKLNKTSFYQLSHPPSLPYTFGCHASAARCCRFVLRCFTPVTIKVGSV</sequence>
<dbReference type="Proteomes" id="UP001482620">
    <property type="component" value="Unassembled WGS sequence"/>
</dbReference>
<name>A0ABV0V4B8_9TELE</name>
<keyword evidence="3" id="KW-1185">Reference proteome</keyword>
<reference evidence="2 3" key="1">
    <citation type="submission" date="2021-06" db="EMBL/GenBank/DDBJ databases">
        <authorList>
            <person name="Palmer J.M."/>
        </authorList>
    </citation>
    <scope>NUCLEOTIDE SEQUENCE [LARGE SCALE GENOMIC DNA]</scope>
    <source>
        <strain evidence="3">if_2019</strain>
        <tissue evidence="2">Muscle</tissue>
    </source>
</reference>
<feature type="signal peptide" evidence="1">
    <location>
        <begin position="1"/>
        <end position="23"/>
    </location>
</feature>
<evidence type="ECO:0000313" key="2">
    <source>
        <dbReference type="EMBL" id="MEQ2251864.1"/>
    </source>
</evidence>